<reference evidence="1 2" key="1">
    <citation type="journal article" date="2010" name="PLoS ONE">
        <title>Genome erosion in a nitrogen-fixing vertically transmitted endosymbiotic multicellular cyanobacterium.</title>
        <authorList>
            <person name="Ran L."/>
            <person name="Larsson J."/>
            <person name="Vigil-Stenman T."/>
            <person name="Nylander J.A."/>
            <person name="Ininbergs K."/>
            <person name="Zheng W.W."/>
            <person name="Lapidus A."/>
            <person name="Lowry S."/>
            <person name="Haselkorn R."/>
            <person name="Bergman B."/>
        </authorList>
    </citation>
    <scope>NUCLEOTIDE SEQUENCE [LARGE SCALE GENOMIC DNA]</scope>
    <source>
        <strain evidence="1 2">0708</strain>
    </source>
</reference>
<dbReference type="Proteomes" id="UP000001511">
    <property type="component" value="Chromosome"/>
</dbReference>
<accession>D7E1T8</accession>
<dbReference type="HOGENOM" id="CLU_690233_0_0_3"/>
<evidence type="ECO:0008006" key="3">
    <source>
        <dbReference type="Google" id="ProtNLM"/>
    </source>
</evidence>
<sequence>MINNLPAKFNGKVYFFCDPREETKPEYKFQHLLICLAEGFRELGISLFSNVNYWQESTQENKYLFNHQPDITPDDCSIVVLTNNWFHINYPLPDNLSHPNRPYTTVYLDGEDSDKTYIERPEFRQFDFILRNHYNNKLKYAKNFYPWAYGLSNRILQELKEVPNSYERKNQILINFRHWKKGHPVRNFSASTFIPHIKNMLQVDNSIEHPDDHSTDPYHELQWLQTGKRHYPSYYNRLKNSMACACFGGFFVPAWPNDPGMLMNRIGKNLLSNLRLKSNTVVQWDSWRFWESLAAGCTTFHLDFEKYGLSLPVMPENWRHYIGIDLDNVQGTINRIADEPKILEKIGVQGRQWAIENYSPVPTALRFLETIYQQPITSTTQVSTLTNI</sequence>
<dbReference type="KEGG" id="naz:Aazo_3121"/>
<evidence type="ECO:0000313" key="2">
    <source>
        <dbReference type="Proteomes" id="UP000001511"/>
    </source>
</evidence>
<dbReference type="AlphaFoldDB" id="D7E1T8"/>
<proteinExistence type="predicted"/>
<evidence type="ECO:0000313" key="1">
    <source>
        <dbReference type="EMBL" id="ADI64859.1"/>
    </source>
</evidence>
<dbReference type="EMBL" id="CP002059">
    <property type="protein sequence ID" value="ADI64859.1"/>
    <property type="molecule type" value="Genomic_DNA"/>
</dbReference>
<dbReference type="eggNOG" id="ENOG502Z9C0">
    <property type="taxonomic scope" value="Bacteria"/>
</dbReference>
<organism evidence="1 2">
    <name type="scientific">Nostoc azollae (strain 0708)</name>
    <name type="common">Anabaena azollae (strain 0708)</name>
    <dbReference type="NCBI Taxonomy" id="551115"/>
    <lineage>
        <taxon>Bacteria</taxon>
        <taxon>Bacillati</taxon>
        <taxon>Cyanobacteriota</taxon>
        <taxon>Cyanophyceae</taxon>
        <taxon>Nostocales</taxon>
        <taxon>Nostocaceae</taxon>
        <taxon>Trichormus</taxon>
    </lineage>
</organism>
<gene>
    <name evidence="1" type="ordered locus">Aazo_3121</name>
</gene>
<protein>
    <recommendedName>
        <fullName evidence="3">Glycosyltransferase family 1 protein</fullName>
    </recommendedName>
</protein>
<dbReference type="STRING" id="551115.Aazo_3121"/>
<name>D7E1T8_NOSA0</name>
<keyword evidence="2" id="KW-1185">Reference proteome</keyword>
<dbReference type="RefSeq" id="WP_013191874.1">
    <property type="nucleotide sequence ID" value="NC_014248.1"/>
</dbReference>
<dbReference type="OrthoDB" id="503364at2"/>